<dbReference type="GeneID" id="28661696"/>
<dbReference type="EMBL" id="CP012541">
    <property type="protein sequence ID" value="ALF46763.1"/>
    <property type="molecule type" value="Genomic_DNA"/>
</dbReference>
<dbReference type="AlphaFoldDB" id="A0A0M5ME16"/>
<proteinExistence type="predicted"/>
<reference evidence="2" key="1">
    <citation type="submission" date="2015-08" db="EMBL/GenBank/DDBJ databases">
        <title>Comparative genomics of the Campylobacter concisus group.</title>
        <authorList>
            <person name="Miller W.G."/>
            <person name="Yee E."/>
            <person name="Chapman M.H."/>
            <person name="Huynh S."/>
            <person name="Bono J.L."/>
            <person name="On S.L.W."/>
            <person name="St Leger J."/>
            <person name="Foster G."/>
            <person name="Parker C.T."/>
        </authorList>
    </citation>
    <scope>NUCLEOTIDE SEQUENCE [LARGE SCALE GENOMIC DNA]</scope>
    <source>
        <strain evidence="2">ATCC 33237</strain>
    </source>
</reference>
<dbReference type="KEGG" id="ccoc:CCON33237_0032"/>
<dbReference type="Proteomes" id="UP000066049">
    <property type="component" value="Chromosome"/>
</dbReference>
<evidence type="ECO:0000313" key="2">
    <source>
        <dbReference type="Proteomes" id="UP000066049"/>
    </source>
</evidence>
<organism evidence="1 2">
    <name type="scientific">Campylobacter concisus</name>
    <dbReference type="NCBI Taxonomy" id="199"/>
    <lineage>
        <taxon>Bacteria</taxon>
        <taxon>Pseudomonadati</taxon>
        <taxon>Campylobacterota</taxon>
        <taxon>Epsilonproteobacteria</taxon>
        <taxon>Campylobacterales</taxon>
        <taxon>Campylobacteraceae</taxon>
        <taxon>Campylobacter</taxon>
    </lineage>
</organism>
<evidence type="ECO:0000313" key="1">
    <source>
        <dbReference type="EMBL" id="ALF46763.1"/>
    </source>
</evidence>
<name>A0A0M5ME16_9BACT</name>
<dbReference type="RefSeq" id="WP_002941437.1">
    <property type="nucleotide sequence ID" value="NZ_CABPTZ010000002.1"/>
</dbReference>
<dbReference type="PATRIC" id="fig|199.248.peg.34"/>
<accession>A0A0M5ME16</accession>
<sequence length="584" mass="66705">MNVSPNLEPININLPKDMIYSRVLLGVDRVQTLDNTNLKSELKDIATKLISNSTYSIIQNASTSGVKSEYAKADNGTNDAFSYVDIQRRNWDKKDFENKYLFGEDASALRKVDQTRTYFSSINSKTPIKPIAAADTKFTNLNDYAYEKTIKTSLGDVEVFLDLYDDNDKLGIGKLDANGFLFNFDSNKDGVINSGDKYFNKLKVRGYDKDGNEKIFKLSEVLSEINLNDFIKKDIRNLSHEAMDFASKNTVDYRVSLNNSNPYTLFSAEYRYQKIDKEETNKFFKDHADKDGWVDLRDNKIFNEESGLNNFAYEKVGFDGKKKLSEFNPIIKPSGSKQDESFSYAGYQKDSFMKFYNDYQKESSAHSKDVEWISKNLKENDVEDADDLISKLKATKSSYMIAMESEFEKATALEFSLENLERVKHAFESDTSKAAAALKDTDSVIAMKLNKNGTITLKFDSGRELEVKEIYSDTGKLISKDDKDSKRASINLDAKSMNDVELNRLDFKDIGIKKDEKISSLKELGAKLVKNLSDKFTSKFLIRLENGKSITTKEIYNITYLENDLKFKELSSKDRLYKKVDTRV</sequence>
<protein>
    <submittedName>
        <fullName evidence="1">Uncharacterized protein</fullName>
    </submittedName>
</protein>
<gene>
    <name evidence="1" type="ORF">CCON33237_0032</name>
</gene>